<dbReference type="InterPro" id="IPR006553">
    <property type="entry name" value="Leu-rich_rpt_Cys-con_subtyp"/>
</dbReference>
<dbReference type="KEGG" id="jcu:105638203"/>
<evidence type="ECO:0000259" key="2">
    <source>
        <dbReference type="Pfam" id="PF25372"/>
    </source>
</evidence>
<dbReference type="InterPro" id="IPR041567">
    <property type="entry name" value="COI1_F-box"/>
</dbReference>
<dbReference type="FunFam" id="1.20.1280.50:FF:000023">
    <property type="entry name" value="F-box/LRR-repeat protein 4"/>
    <property type="match status" value="1"/>
</dbReference>
<dbReference type="OrthoDB" id="1870722at2759"/>
<gene>
    <name evidence="3" type="ORF">JCGZ_07724</name>
</gene>
<dbReference type="GO" id="GO:0031146">
    <property type="term" value="P:SCF-dependent proteasomal ubiquitin-dependent protein catabolic process"/>
    <property type="evidence" value="ECO:0007669"/>
    <property type="project" value="TreeGrafter"/>
</dbReference>
<dbReference type="Gene3D" id="1.20.1280.50">
    <property type="match status" value="1"/>
</dbReference>
<dbReference type="STRING" id="180498.A0A067KGM9"/>
<protein>
    <submittedName>
        <fullName evidence="3">Uncharacterized protein</fullName>
    </submittedName>
</protein>
<reference evidence="3 4" key="1">
    <citation type="journal article" date="2014" name="PLoS ONE">
        <title>Global Analysis of Gene Expression Profiles in Physic Nut (Jatropha curcas L.) Seedlings Exposed to Salt Stress.</title>
        <authorList>
            <person name="Zhang L."/>
            <person name="Zhang C."/>
            <person name="Wu P."/>
            <person name="Chen Y."/>
            <person name="Li M."/>
            <person name="Jiang H."/>
            <person name="Wu G."/>
        </authorList>
    </citation>
    <scope>NUCLEOTIDE SEQUENCE [LARGE SCALE GENOMIC DNA]</scope>
    <source>
        <strain evidence="4">cv. GZQX0401</strain>
        <tissue evidence="3">Young leaves</tissue>
    </source>
</reference>
<evidence type="ECO:0000313" key="3">
    <source>
        <dbReference type="EMBL" id="KDP34153.1"/>
    </source>
</evidence>
<dbReference type="PANTHER" id="PTHR13318">
    <property type="entry name" value="PARTNER OF PAIRED, ISOFORM B-RELATED"/>
    <property type="match status" value="1"/>
</dbReference>
<evidence type="ECO:0000313" key="4">
    <source>
        <dbReference type="Proteomes" id="UP000027138"/>
    </source>
</evidence>
<dbReference type="InterPro" id="IPR032675">
    <property type="entry name" value="LRR_dom_sf"/>
</dbReference>
<name>A0A067KGM9_JATCU</name>
<feature type="domain" description="COI1 F-box" evidence="1">
    <location>
        <begin position="3"/>
        <end position="40"/>
    </location>
</feature>
<dbReference type="Pfam" id="PF13516">
    <property type="entry name" value="LRR_6"/>
    <property type="match status" value="1"/>
</dbReference>
<dbReference type="GO" id="GO:0019005">
    <property type="term" value="C:SCF ubiquitin ligase complex"/>
    <property type="evidence" value="ECO:0007669"/>
    <property type="project" value="TreeGrafter"/>
</dbReference>
<dbReference type="InterPro" id="IPR001611">
    <property type="entry name" value="Leu-rich_rpt"/>
</dbReference>
<dbReference type="SMART" id="SM00367">
    <property type="entry name" value="LRR_CC"/>
    <property type="match status" value="6"/>
</dbReference>
<dbReference type="Gene3D" id="3.80.10.10">
    <property type="entry name" value="Ribonuclease Inhibitor"/>
    <property type="match status" value="2"/>
</dbReference>
<dbReference type="AlphaFoldDB" id="A0A067KGM9"/>
<feature type="domain" description="F-box/LRR-repeat protein 15-like leucin rich repeat" evidence="2">
    <location>
        <begin position="95"/>
        <end position="223"/>
    </location>
</feature>
<dbReference type="InterPro" id="IPR057207">
    <property type="entry name" value="FBXL15_LRR"/>
</dbReference>
<dbReference type="PANTHER" id="PTHR13318:SF223">
    <property type="entry name" value="RNI-LIKE SUPERFAMILY PROTEIN"/>
    <property type="match status" value="1"/>
</dbReference>
<keyword evidence="4" id="KW-1185">Reference proteome</keyword>
<dbReference type="Pfam" id="PF25372">
    <property type="entry name" value="DUF7885"/>
    <property type="match status" value="1"/>
</dbReference>
<organism evidence="3 4">
    <name type="scientific">Jatropha curcas</name>
    <name type="common">Barbados nut</name>
    <dbReference type="NCBI Taxonomy" id="180498"/>
    <lineage>
        <taxon>Eukaryota</taxon>
        <taxon>Viridiplantae</taxon>
        <taxon>Streptophyta</taxon>
        <taxon>Embryophyta</taxon>
        <taxon>Tracheophyta</taxon>
        <taxon>Spermatophyta</taxon>
        <taxon>Magnoliopsida</taxon>
        <taxon>eudicotyledons</taxon>
        <taxon>Gunneridae</taxon>
        <taxon>Pentapetalae</taxon>
        <taxon>rosids</taxon>
        <taxon>fabids</taxon>
        <taxon>Malpighiales</taxon>
        <taxon>Euphorbiaceae</taxon>
        <taxon>Crotonoideae</taxon>
        <taxon>Jatropheae</taxon>
        <taxon>Jatropha</taxon>
    </lineage>
</organism>
<proteinExistence type="predicted"/>
<evidence type="ECO:0000259" key="1">
    <source>
        <dbReference type="Pfam" id="PF18511"/>
    </source>
</evidence>
<dbReference type="EMBL" id="KK914539">
    <property type="protein sequence ID" value="KDP34153.1"/>
    <property type="molecule type" value="Genomic_DNA"/>
</dbReference>
<sequence>MSKLGDDELASILNWVYDPNDRKSCSVVCKQWLRVEGQTRLSIRVLEPDLLCNFLPRFPNLVTFESPKRFSNTELEFVAKTCPRLEFLNLNLRQSRNLDGFDESEDSNDVSDNGICAIANECCKLTKVSLRRRKNVGNVGVIDLVNCAQNLSTLDLGRCGLIDDSSLEAIGSMNCIGVLNFEACSLITDRGLEFLATGSSSRTLKRLLVAECDRITDFGVSILQKMCCLEDLNLAECGPKVTDYGGLAIASISNLKRLNISWLINVSDIALVAIAENCRNLVALDLTGCEMITGAGLCSFASHKCLEKLVFASCYTISGDSVVRLLTCKSLCYIVLDKRLKMWMPNTIQQKIGRSCQLHWR</sequence>
<dbReference type="Proteomes" id="UP000027138">
    <property type="component" value="Unassembled WGS sequence"/>
</dbReference>
<accession>A0A067KGM9</accession>
<dbReference type="CDD" id="cd22159">
    <property type="entry name" value="F-box_AtTIR1-like"/>
    <property type="match status" value="1"/>
</dbReference>
<dbReference type="Pfam" id="PF18511">
    <property type="entry name" value="F-box_5"/>
    <property type="match status" value="1"/>
</dbReference>
<dbReference type="SUPFAM" id="SSF52047">
    <property type="entry name" value="RNI-like"/>
    <property type="match status" value="1"/>
</dbReference>